<evidence type="ECO:0000256" key="2">
    <source>
        <dbReference type="ARBA" id="ARBA00022475"/>
    </source>
</evidence>
<protein>
    <recommendedName>
        <fullName evidence="9">Polysaccharide biosynthesis protein</fullName>
    </recommendedName>
</protein>
<dbReference type="Proteomes" id="UP000078454">
    <property type="component" value="Unassembled WGS sequence"/>
</dbReference>
<dbReference type="STRING" id="1850517.A8708_06960"/>
<feature type="transmembrane region" description="Helical" evidence="6">
    <location>
        <begin position="166"/>
        <end position="191"/>
    </location>
</feature>
<dbReference type="RefSeq" id="WP_068662331.1">
    <property type="nucleotide sequence ID" value="NZ_LYPB01000047.1"/>
</dbReference>
<feature type="transmembrane region" description="Helical" evidence="6">
    <location>
        <begin position="343"/>
        <end position="361"/>
    </location>
</feature>
<evidence type="ECO:0008006" key="9">
    <source>
        <dbReference type="Google" id="ProtNLM"/>
    </source>
</evidence>
<feature type="transmembrane region" description="Helical" evidence="6">
    <location>
        <begin position="17"/>
        <end position="36"/>
    </location>
</feature>
<dbReference type="InterPro" id="IPR050833">
    <property type="entry name" value="Poly_Biosynth_Transport"/>
</dbReference>
<feature type="transmembrane region" description="Helical" evidence="6">
    <location>
        <begin position="300"/>
        <end position="323"/>
    </location>
</feature>
<dbReference type="PANTHER" id="PTHR30250:SF11">
    <property type="entry name" value="O-ANTIGEN TRANSPORTER-RELATED"/>
    <property type="match status" value="1"/>
</dbReference>
<feature type="transmembrane region" description="Helical" evidence="6">
    <location>
        <begin position="85"/>
        <end position="108"/>
    </location>
</feature>
<comment type="caution">
    <text evidence="7">The sequence shown here is derived from an EMBL/GenBank/DDBJ whole genome shotgun (WGS) entry which is preliminary data.</text>
</comment>
<evidence type="ECO:0000313" key="7">
    <source>
        <dbReference type="EMBL" id="OAS21867.1"/>
    </source>
</evidence>
<comment type="subcellular location">
    <subcellularLocation>
        <location evidence="1">Cell membrane</location>
        <topology evidence="1">Multi-pass membrane protein</topology>
    </subcellularLocation>
</comment>
<dbReference type="GO" id="GO:0005886">
    <property type="term" value="C:plasma membrane"/>
    <property type="evidence" value="ECO:0007669"/>
    <property type="project" value="UniProtKB-SubCell"/>
</dbReference>
<accession>A0A198AKV7</accession>
<keyword evidence="8" id="KW-1185">Reference proteome</keyword>
<proteinExistence type="predicted"/>
<evidence type="ECO:0000256" key="6">
    <source>
        <dbReference type="SAM" id="Phobius"/>
    </source>
</evidence>
<dbReference type="EMBL" id="LYPB01000047">
    <property type="protein sequence ID" value="OAS21867.1"/>
    <property type="molecule type" value="Genomic_DNA"/>
</dbReference>
<feature type="transmembrane region" description="Helical" evidence="6">
    <location>
        <begin position="390"/>
        <end position="414"/>
    </location>
</feature>
<evidence type="ECO:0000256" key="4">
    <source>
        <dbReference type="ARBA" id="ARBA00022989"/>
    </source>
</evidence>
<dbReference type="OrthoDB" id="109075at2"/>
<keyword evidence="4 6" id="KW-1133">Transmembrane helix</keyword>
<evidence type="ECO:0000313" key="8">
    <source>
        <dbReference type="Proteomes" id="UP000078454"/>
    </source>
</evidence>
<keyword evidence="2" id="KW-1003">Cell membrane</keyword>
<organism evidence="7 8">
    <name type="scientific">Paenibacillus oryzisoli</name>
    <dbReference type="NCBI Taxonomy" id="1850517"/>
    <lineage>
        <taxon>Bacteria</taxon>
        <taxon>Bacillati</taxon>
        <taxon>Bacillota</taxon>
        <taxon>Bacilli</taxon>
        <taxon>Bacillales</taxon>
        <taxon>Paenibacillaceae</taxon>
        <taxon>Paenibacillus</taxon>
    </lineage>
</organism>
<evidence type="ECO:0000256" key="5">
    <source>
        <dbReference type="ARBA" id="ARBA00023136"/>
    </source>
</evidence>
<dbReference type="AlphaFoldDB" id="A0A198AKV7"/>
<dbReference type="PANTHER" id="PTHR30250">
    <property type="entry name" value="PST FAMILY PREDICTED COLANIC ACID TRANSPORTER"/>
    <property type="match status" value="1"/>
</dbReference>
<keyword evidence="3 6" id="KW-0812">Transmembrane</keyword>
<keyword evidence="5 6" id="KW-0472">Membrane</keyword>
<feature type="transmembrane region" description="Helical" evidence="6">
    <location>
        <begin position="235"/>
        <end position="257"/>
    </location>
</feature>
<feature type="transmembrane region" description="Helical" evidence="6">
    <location>
        <begin position="120"/>
        <end position="141"/>
    </location>
</feature>
<dbReference type="Pfam" id="PF13440">
    <property type="entry name" value="Polysacc_synt_3"/>
    <property type="match status" value="1"/>
</dbReference>
<name>A0A198AKV7_9BACL</name>
<feature type="transmembrane region" description="Helical" evidence="6">
    <location>
        <begin position="368"/>
        <end position="384"/>
    </location>
</feature>
<evidence type="ECO:0000256" key="3">
    <source>
        <dbReference type="ARBA" id="ARBA00022692"/>
    </source>
</evidence>
<evidence type="ECO:0000256" key="1">
    <source>
        <dbReference type="ARBA" id="ARBA00004651"/>
    </source>
</evidence>
<gene>
    <name evidence="7" type="ORF">A8708_06960</name>
</gene>
<sequence length="421" mass="47810">MQIRLKKVLLESQYFKYIYQLTMGSFLAQIITVLVAPFMTRLYAPEEIGIYTLLLTVVTIFGPVLCGKYDQAIVAAEDENEIVQLIVGSIFVSFVFIILITIGFNIYLTLNSQITDKVGGFAYLVIGVLFITVFVNILTAYNNRYKEYKIISTVIVTRTLAQNVGVLVFGLLKFGSIGLLLSQLIGMLVGFKRQGKHLYQNRRKLREVTFKGIKTSLIKYKDLPRFSMPAHFINTAAYSILNFFIIDLFGLAVFGFYAISYRILGLPLNLISMNVSKVFFQRAFEEKKMLGNYRSSLKIISVFLLCLSIPMVIILFMLGPFVFRQVFGGGWNEAGVYVQILSPMYGLRFIVSALAPALIISGKQKMEFYMSNLFIIASVLSYMVCKLMGGEIYIFLTIITLTYSLIYIIFYLYIYKLSKGI</sequence>
<reference evidence="7 8" key="1">
    <citation type="submission" date="2016-05" db="EMBL/GenBank/DDBJ databases">
        <title>Paenibacillus sp. 1ZS3-15 nov., isolated from the rhizosphere soil.</title>
        <authorList>
            <person name="Zhang X.X."/>
            <person name="Zhang J."/>
        </authorList>
    </citation>
    <scope>NUCLEOTIDE SEQUENCE [LARGE SCALE GENOMIC DNA]</scope>
    <source>
        <strain evidence="7 8">1ZS3-15</strain>
    </source>
</reference>
<feature type="transmembrane region" description="Helical" evidence="6">
    <location>
        <begin position="48"/>
        <end position="65"/>
    </location>
</feature>